<dbReference type="Proteomes" id="UP000230233">
    <property type="component" value="Unassembled WGS sequence"/>
</dbReference>
<organism evidence="2 3">
    <name type="scientific">Caenorhabditis nigoni</name>
    <dbReference type="NCBI Taxonomy" id="1611254"/>
    <lineage>
        <taxon>Eukaryota</taxon>
        <taxon>Metazoa</taxon>
        <taxon>Ecdysozoa</taxon>
        <taxon>Nematoda</taxon>
        <taxon>Chromadorea</taxon>
        <taxon>Rhabditida</taxon>
        <taxon>Rhabditina</taxon>
        <taxon>Rhabditomorpha</taxon>
        <taxon>Rhabditoidea</taxon>
        <taxon>Rhabditidae</taxon>
        <taxon>Peloderinae</taxon>
        <taxon>Caenorhabditis</taxon>
    </lineage>
</organism>
<accession>A0A2G5SIT3</accession>
<dbReference type="PANTHER" id="PTHR23014:SF1">
    <property type="entry name" value="DUF38 DOMAIN-CONTAINING PROTEIN-RELATED"/>
    <property type="match status" value="1"/>
</dbReference>
<evidence type="ECO:0000259" key="1">
    <source>
        <dbReference type="Pfam" id="PF01827"/>
    </source>
</evidence>
<dbReference type="PANTHER" id="PTHR23014">
    <property type="entry name" value="F-BOX A PROTEIN"/>
    <property type="match status" value="1"/>
</dbReference>
<dbReference type="Pfam" id="PF01827">
    <property type="entry name" value="FTH"/>
    <property type="match status" value="1"/>
</dbReference>
<feature type="domain" description="DUF38" evidence="1">
    <location>
        <begin position="11"/>
        <end position="151"/>
    </location>
</feature>
<reference evidence="3" key="1">
    <citation type="submission" date="2017-10" db="EMBL/GenBank/DDBJ databases">
        <title>Rapid genome shrinkage in a self-fertile nematode reveals novel sperm competition proteins.</title>
        <authorList>
            <person name="Yin D."/>
            <person name="Schwarz E.M."/>
            <person name="Thomas C.G."/>
            <person name="Felde R.L."/>
            <person name="Korf I.F."/>
            <person name="Cutter A.D."/>
            <person name="Schartner C.M."/>
            <person name="Ralston E.J."/>
            <person name="Meyer B.J."/>
            <person name="Haag E.S."/>
        </authorList>
    </citation>
    <scope>NUCLEOTIDE SEQUENCE [LARGE SCALE GENOMIC DNA]</scope>
    <source>
        <strain evidence="3">JU1422</strain>
    </source>
</reference>
<protein>
    <recommendedName>
        <fullName evidence="1">DUF38 domain-containing protein</fullName>
    </recommendedName>
</protein>
<proteinExistence type="predicted"/>
<dbReference type="AlphaFoldDB" id="A0A2G5SIT3"/>
<evidence type="ECO:0000313" key="3">
    <source>
        <dbReference type="Proteomes" id="UP000230233"/>
    </source>
</evidence>
<keyword evidence="3" id="KW-1185">Reference proteome</keyword>
<comment type="caution">
    <text evidence="2">The sequence shown here is derived from an EMBL/GenBank/DDBJ whole genome shotgun (WGS) entry which is preliminary data.</text>
</comment>
<evidence type="ECO:0000313" key="2">
    <source>
        <dbReference type="EMBL" id="PIC14960.1"/>
    </source>
</evidence>
<name>A0A2G5SIT3_9PELO</name>
<gene>
    <name evidence="2" type="ORF">B9Z55_027093</name>
</gene>
<sequence>MDPFLPKNHEEKFWRILENRPRPLKLKSLFLETSSSENIQKIFKNKFLAPKILKNVQIGHVDHEAIDQKLEILEISESDTWQNLESIGINGFVIWDRVDQIFSENNFSKIFVTIQEIRAEDILELKENLLSHSSLDHFHFEYINFPNSNQLSIFFGNQLMENRRQRTNFCYFQTENSQKLLSFCHNYSKKHIDFCLIDRFMLNDDFEYII</sequence>
<dbReference type="InterPro" id="IPR002900">
    <property type="entry name" value="DUF38/FTH_CAE_spp"/>
</dbReference>
<dbReference type="EMBL" id="PDUG01000007">
    <property type="protein sequence ID" value="PIC14960.1"/>
    <property type="molecule type" value="Genomic_DNA"/>
</dbReference>